<gene>
    <name evidence="2" type="ORF">H8K32_14410</name>
</gene>
<dbReference type="RefSeq" id="WP_186913234.1">
    <property type="nucleotide sequence ID" value="NZ_JACOFV010000013.1"/>
</dbReference>
<organism evidence="2 3">
    <name type="scientific">Undibacterium jejuense</name>
    <dbReference type="NCBI Taxonomy" id="1344949"/>
    <lineage>
        <taxon>Bacteria</taxon>
        <taxon>Pseudomonadati</taxon>
        <taxon>Pseudomonadota</taxon>
        <taxon>Betaproteobacteria</taxon>
        <taxon>Burkholderiales</taxon>
        <taxon>Oxalobacteraceae</taxon>
        <taxon>Undibacterium</taxon>
    </lineage>
</organism>
<name>A0A923HKA3_9BURK</name>
<protein>
    <submittedName>
        <fullName evidence="2">Uncharacterized protein</fullName>
    </submittedName>
</protein>
<dbReference type="AlphaFoldDB" id="A0A923HKA3"/>
<feature type="region of interest" description="Disordered" evidence="1">
    <location>
        <begin position="138"/>
        <end position="162"/>
    </location>
</feature>
<comment type="caution">
    <text evidence="2">The sequence shown here is derived from an EMBL/GenBank/DDBJ whole genome shotgun (WGS) entry which is preliminary data.</text>
</comment>
<sequence>MSSSPASIPALLVLPFVGLLCALVLTQSTYAKTVYHCGSSYQDKPCGNSDKEQKAPIANKTPTKENADKPEIDAQCKQRGEDAKRIIWMRGAGATQDRLLVDAEGDYRKQLIKDIYAQQGNASDVRAAIEKECMSAKEKDAGKTANAPTPDAKANSASHAEKNISSTDAVCKQLIDFVAGINSVKLNDTTGTTTAIVRQQKQQLELQIKNLHCR</sequence>
<keyword evidence="3" id="KW-1185">Reference proteome</keyword>
<reference evidence="2" key="1">
    <citation type="submission" date="2020-08" db="EMBL/GenBank/DDBJ databases">
        <title>Novel species isolated from subtropical streams in China.</title>
        <authorList>
            <person name="Lu H."/>
        </authorList>
    </citation>
    <scope>NUCLEOTIDE SEQUENCE</scope>
    <source>
        <strain evidence="2">KACC 12607</strain>
    </source>
</reference>
<proteinExistence type="predicted"/>
<dbReference type="Proteomes" id="UP000634011">
    <property type="component" value="Unassembled WGS sequence"/>
</dbReference>
<dbReference type="EMBL" id="JACOFV010000013">
    <property type="protein sequence ID" value="MBC3863297.1"/>
    <property type="molecule type" value="Genomic_DNA"/>
</dbReference>
<feature type="region of interest" description="Disordered" evidence="1">
    <location>
        <begin position="43"/>
        <end position="70"/>
    </location>
</feature>
<evidence type="ECO:0000256" key="1">
    <source>
        <dbReference type="SAM" id="MobiDB-lite"/>
    </source>
</evidence>
<evidence type="ECO:0000313" key="3">
    <source>
        <dbReference type="Proteomes" id="UP000634011"/>
    </source>
</evidence>
<accession>A0A923HKA3</accession>
<evidence type="ECO:0000313" key="2">
    <source>
        <dbReference type="EMBL" id="MBC3863297.1"/>
    </source>
</evidence>